<feature type="transmembrane region" description="Helical" evidence="1">
    <location>
        <begin position="14"/>
        <end position="41"/>
    </location>
</feature>
<dbReference type="STRING" id="187304.B0E33_24185"/>
<dbReference type="NCBIfam" id="TIGR02973">
    <property type="entry name" value="nitrate_rd_NapE"/>
    <property type="match status" value="1"/>
</dbReference>
<sequence length="51" mass="5383">MADNTVPSKRDERIAFILLAVLLAPALSVAIVGGYGFIIWMSQLVLGPPTG</sequence>
<dbReference type="Proteomes" id="UP000048926">
    <property type="component" value="Unassembled WGS sequence"/>
</dbReference>
<keyword evidence="1" id="KW-1133">Transmembrane helix</keyword>
<gene>
    <name evidence="2" type="ORF">LAL4801_01202</name>
</gene>
<keyword evidence="1" id="KW-0812">Transmembrane</keyword>
<dbReference type="EMBL" id="CXST01000001">
    <property type="protein sequence ID" value="CTQ42766.1"/>
    <property type="molecule type" value="Genomic_DNA"/>
</dbReference>
<reference evidence="3" key="1">
    <citation type="submission" date="2015-07" db="EMBL/GenBank/DDBJ databases">
        <authorList>
            <person name="Rodrigo-Torres Lidia"/>
            <person name="Arahal R.David."/>
        </authorList>
    </citation>
    <scope>NUCLEOTIDE SEQUENCE [LARGE SCALE GENOMIC DNA]</scope>
    <source>
        <strain evidence="3">CECT 4801</strain>
    </source>
</reference>
<organism evidence="2 3">
    <name type="scientific">Roseibium aggregatum</name>
    <dbReference type="NCBI Taxonomy" id="187304"/>
    <lineage>
        <taxon>Bacteria</taxon>
        <taxon>Pseudomonadati</taxon>
        <taxon>Pseudomonadota</taxon>
        <taxon>Alphaproteobacteria</taxon>
        <taxon>Hyphomicrobiales</taxon>
        <taxon>Stappiaceae</taxon>
        <taxon>Roseibium</taxon>
    </lineage>
</organism>
<evidence type="ECO:0000256" key="1">
    <source>
        <dbReference type="SAM" id="Phobius"/>
    </source>
</evidence>
<dbReference type="KEGG" id="lagg:B0E33_24185"/>
<keyword evidence="1" id="KW-0472">Membrane</keyword>
<evidence type="ECO:0000313" key="2">
    <source>
        <dbReference type="EMBL" id="CTQ42766.1"/>
    </source>
</evidence>
<dbReference type="InterPro" id="IPR010649">
    <property type="entry name" value="NapE_TorE"/>
</dbReference>
<accession>A0A0M6Y0I6</accession>
<proteinExistence type="predicted"/>
<name>A0A0M6Y0I6_9HYPH</name>
<keyword evidence="3" id="KW-1185">Reference proteome</keyword>
<dbReference type="InterPro" id="IPR004448">
    <property type="entry name" value="Nitrate_reductase_NapE"/>
</dbReference>
<dbReference type="AlphaFoldDB" id="A0A0M6Y0I6"/>
<dbReference type="Pfam" id="PF06796">
    <property type="entry name" value="NapE"/>
    <property type="match status" value="1"/>
</dbReference>
<evidence type="ECO:0000313" key="3">
    <source>
        <dbReference type="Proteomes" id="UP000048926"/>
    </source>
</evidence>
<protein>
    <submittedName>
        <fullName evidence="2">Periplasmic nitrate reductase, NapE protein</fullName>
    </submittedName>
</protein>
<dbReference type="RefSeq" id="WP_023001088.1">
    <property type="nucleotide sequence ID" value="NZ_CP045617.1"/>
</dbReference>